<protein>
    <recommendedName>
        <fullName evidence="2">DUF7730 domain-containing protein</fullName>
    </recommendedName>
</protein>
<dbReference type="PANTHER" id="PTHR42085">
    <property type="entry name" value="F-BOX DOMAIN-CONTAINING PROTEIN"/>
    <property type="match status" value="1"/>
</dbReference>
<accession>A0ABR0RC19</accession>
<organism evidence="3 4">
    <name type="scientific">Knufia obscura</name>
    <dbReference type="NCBI Taxonomy" id="1635080"/>
    <lineage>
        <taxon>Eukaryota</taxon>
        <taxon>Fungi</taxon>
        <taxon>Dikarya</taxon>
        <taxon>Ascomycota</taxon>
        <taxon>Pezizomycotina</taxon>
        <taxon>Eurotiomycetes</taxon>
        <taxon>Chaetothyriomycetidae</taxon>
        <taxon>Chaetothyriales</taxon>
        <taxon>Trichomeriaceae</taxon>
        <taxon>Knufia</taxon>
    </lineage>
</organism>
<dbReference type="GeneID" id="90003370"/>
<feature type="region of interest" description="Disordered" evidence="1">
    <location>
        <begin position="90"/>
        <end position="129"/>
    </location>
</feature>
<feature type="compositionally biased region" description="Low complexity" evidence="1">
    <location>
        <begin position="108"/>
        <end position="128"/>
    </location>
</feature>
<dbReference type="PANTHER" id="PTHR42085:SF1">
    <property type="entry name" value="F-BOX DOMAIN-CONTAINING PROTEIN"/>
    <property type="match status" value="1"/>
</dbReference>
<dbReference type="Proteomes" id="UP001334248">
    <property type="component" value="Unassembled WGS sequence"/>
</dbReference>
<dbReference type="RefSeq" id="XP_064725882.1">
    <property type="nucleotide sequence ID" value="XM_064878314.1"/>
</dbReference>
<comment type="caution">
    <text evidence="3">The sequence shown here is derived from an EMBL/GenBank/DDBJ whole genome shotgun (WGS) entry which is preliminary data.</text>
</comment>
<dbReference type="InterPro" id="IPR038883">
    <property type="entry name" value="AN11006-like"/>
</dbReference>
<sequence>MDDALLRLVSFLDQKSKAATNSARESAPAPSAALNLSSPQYPRLHLLTLPPEIRLQIYHHILDDSTTIHATNSTIASQILPCGCKTPASASTITSSRHNQNHFDSAPSSTTTTTTTTIDDQSTSQDQQAQYKPHPLVWVNKQLHDETIGLVYGNRHFEYDPFAAPDVTGGGREFRRSVAVLEGEE</sequence>
<reference evidence="3 4" key="1">
    <citation type="journal article" date="2023" name="Res Sq">
        <title>Genomic and morphological characterization of Knufia obscura isolated from the Mars 2020 spacecraft assembly facility.</title>
        <authorList>
            <person name="Chander A.M."/>
            <person name="Teixeira M.M."/>
            <person name="Singh N.K."/>
            <person name="Williams M.P."/>
            <person name="Parker C.W."/>
            <person name="Leo P."/>
            <person name="Stajich J.E."/>
            <person name="Torok T."/>
            <person name="Tighe S."/>
            <person name="Mason C.E."/>
            <person name="Venkateswaran K."/>
        </authorList>
    </citation>
    <scope>NUCLEOTIDE SEQUENCE [LARGE SCALE GENOMIC DNA]</scope>
    <source>
        <strain evidence="3 4">CCFEE 5817</strain>
    </source>
</reference>
<dbReference type="InterPro" id="IPR056632">
    <property type="entry name" value="DUF7730"/>
</dbReference>
<keyword evidence="4" id="KW-1185">Reference proteome</keyword>
<dbReference type="Pfam" id="PF24864">
    <property type="entry name" value="DUF7730"/>
    <property type="match status" value="1"/>
</dbReference>
<evidence type="ECO:0000313" key="3">
    <source>
        <dbReference type="EMBL" id="KAK5937792.1"/>
    </source>
</evidence>
<dbReference type="EMBL" id="JAVHJV010000015">
    <property type="protein sequence ID" value="KAK5937792.1"/>
    <property type="molecule type" value="Genomic_DNA"/>
</dbReference>
<gene>
    <name evidence="3" type="ORF">PMZ80_009921</name>
</gene>
<evidence type="ECO:0000259" key="2">
    <source>
        <dbReference type="Pfam" id="PF24864"/>
    </source>
</evidence>
<evidence type="ECO:0000256" key="1">
    <source>
        <dbReference type="SAM" id="MobiDB-lite"/>
    </source>
</evidence>
<evidence type="ECO:0000313" key="4">
    <source>
        <dbReference type="Proteomes" id="UP001334248"/>
    </source>
</evidence>
<name>A0ABR0RC19_9EURO</name>
<feature type="domain" description="DUF7730" evidence="2">
    <location>
        <begin position="46"/>
        <end position="158"/>
    </location>
</feature>
<feature type="compositionally biased region" description="Polar residues" evidence="1">
    <location>
        <begin position="90"/>
        <end position="107"/>
    </location>
</feature>
<proteinExistence type="predicted"/>